<comment type="cofactor">
    <cofactor evidence="1">
        <name>L-ascorbate</name>
        <dbReference type="ChEBI" id="CHEBI:38290"/>
    </cofactor>
</comment>
<dbReference type="InterPro" id="IPR044862">
    <property type="entry name" value="Pro_4_hyd_alph_FE2OG_OXY"/>
</dbReference>
<dbReference type="Proteomes" id="UP000654075">
    <property type="component" value="Unassembled WGS sequence"/>
</dbReference>
<dbReference type="Proteomes" id="UP000626109">
    <property type="component" value="Unassembled WGS sequence"/>
</dbReference>
<dbReference type="AlphaFoldDB" id="A0A813FG77"/>
<evidence type="ECO:0000256" key="6">
    <source>
        <dbReference type="SAM" id="SignalP"/>
    </source>
</evidence>
<dbReference type="GO" id="GO:0031418">
    <property type="term" value="F:L-ascorbic acid binding"/>
    <property type="evidence" value="ECO:0007669"/>
    <property type="project" value="InterPro"/>
</dbReference>
<dbReference type="Pfam" id="PF13640">
    <property type="entry name" value="2OG-FeII_Oxy_3"/>
    <property type="match status" value="1"/>
</dbReference>
<dbReference type="SMART" id="SM00702">
    <property type="entry name" value="P4Hc"/>
    <property type="match status" value="1"/>
</dbReference>
<keyword evidence="6" id="KW-0732">Signal</keyword>
<dbReference type="GO" id="GO:0005783">
    <property type="term" value="C:endoplasmic reticulum"/>
    <property type="evidence" value="ECO:0007669"/>
    <property type="project" value="TreeGrafter"/>
</dbReference>
<dbReference type="PROSITE" id="PS51471">
    <property type="entry name" value="FE2OG_OXY"/>
    <property type="match status" value="1"/>
</dbReference>
<evidence type="ECO:0000256" key="5">
    <source>
        <dbReference type="ARBA" id="ARBA00023004"/>
    </source>
</evidence>
<dbReference type="Gene3D" id="2.60.120.620">
    <property type="entry name" value="q2cbj1_9rhob like domain"/>
    <property type="match status" value="1"/>
</dbReference>
<dbReference type="InterPro" id="IPR005123">
    <property type="entry name" value="Oxoglu/Fe-dep_dioxygenase_dom"/>
</dbReference>
<dbReference type="OMA" id="CRGSKYV"/>
<keyword evidence="4" id="KW-0560">Oxidoreductase</keyword>
<keyword evidence="3" id="KW-0223">Dioxygenase</keyword>
<evidence type="ECO:0000256" key="2">
    <source>
        <dbReference type="ARBA" id="ARBA00022723"/>
    </source>
</evidence>
<evidence type="ECO:0000313" key="8">
    <source>
        <dbReference type="EMBL" id="CAE8609531.1"/>
    </source>
</evidence>
<dbReference type="GO" id="GO:0004656">
    <property type="term" value="F:procollagen-proline 4-dioxygenase activity"/>
    <property type="evidence" value="ECO:0007669"/>
    <property type="project" value="TreeGrafter"/>
</dbReference>
<keyword evidence="5" id="KW-0408">Iron</keyword>
<evidence type="ECO:0000256" key="1">
    <source>
        <dbReference type="ARBA" id="ARBA00001961"/>
    </source>
</evidence>
<proteinExistence type="predicted"/>
<dbReference type="GO" id="GO:0005506">
    <property type="term" value="F:iron ion binding"/>
    <property type="evidence" value="ECO:0007669"/>
    <property type="project" value="InterPro"/>
</dbReference>
<evidence type="ECO:0000313" key="9">
    <source>
        <dbReference type="EMBL" id="CAE8677154.1"/>
    </source>
</evidence>
<comment type="caution">
    <text evidence="8">The sequence shown here is derived from an EMBL/GenBank/DDBJ whole genome shotgun (WGS) entry which is preliminary data.</text>
</comment>
<evidence type="ECO:0000259" key="7">
    <source>
        <dbReference type="PROSITE" id="PS51471"/>
    </source>
</evidence>
<name>A0A813FG77_POLGL</name>
<organism evidence="8 10">
    <name type="scientific">Polarella glacialis</name>
    <name type="common">Dinoflagellate</name>
    <dbReference type="NCBI Taxonomy" id="89957"/>
    <lineage>
        <taxon>Eukaryota</taxon>
        <taxon>Sar</taxon>
        <taxon>Alveolata</taxon>
        <taxon>Dinophyceae</taxon>
        <taxon>Suessiales</taxon>
        <taxon>Suessiaceae</taxon>
        <taxon>Polarella</taxon>
    </lineage>
</organism>
<protein>
    <recommendedName>
        <fullName evidence="7">Fe2OG dioxygenase domain-containing protein</fullName>
    </recommendedName>
</protein>
<dbReference type="OrthoDB" id="439107at2759"/>
<dbReference type="PANTHER" id="PTHR10869">
    <property type="entry name" value="PROLYL 4-HYDROXYLASE ALPHA SUBUNIT"/>
    <property type="match status" value="1"/>
</dbReference>
<feature type="signal peptide" evidence="6">
    <location>
        <begin position="1"/>
        <end position="27"/>
    </location>
</feature>
<dbReference type="EMBL" id="CAJNNW010025410">
    <property type="protein sequence ID" value="CAE8677154.1"/>
    <property type="molecule type" value="Genomic_DNA"/>
</dbReference>
<reference evidence="8" key="1">
    <citation type="submission" date="2021-02" db="EMBL/GenBank/DDBJ databases">
        <authorList>
            <person name="Dougan E. K."/>
            <person name="Rhodes N."/>
            <person name="Thang M."/>
            <person name="Chan C."/>
        </authorList>
    </citation>
    <scope>NUCLEOTIDE SEQUENCE</scope>
</reference>
<dbReference type="InterPro" id="IPR006620">
    <property type="entry name" value="Pro_4_hyd_alph"/>
</dbReference>
<gene>
    <name evidence="8" type="ORF">PGLA1383_LOCUS27358</name>
    <name evidence="9" type="ORF">PGLA2088_LOCUS20212</name>
</gene>
<sequence length="454" mass="50336">MASTRKMALWWAVSCALSAVLPATGQGYENRGPLPDELAVKVYSALETCQQRHGAAAGRAFTQCVNAEAPPAESARFDTVLKEVIRNFSCSQDDPTPPVLRTMDVTVPAGYDACEALSRADADALRERPRERVKGSLRHPDFSYVAGALPAGDDVGPTGRRMTAKEAAEECLSIPECEGFTFPHESSLKGPAEVWFKSIAKRISAAPNWHTYRRQMPDTCSAAQAFDSEEARSYSVDILREQPLLAVIRNFAQPDECAELMRHGGHWDDMGRAYVSKGGQSQYRRSYSANIDPDLKDTSSELTRMVARMFAVTRNLTGYSVWPPGQEPVNAVLYKNPGDEYRVHCDGSCRGSKYVPGERVATGILYCHAPEEGGQTSFSVDNLKVVPNTGDIVLFAYKMGNGQMAGQEVEHSGCPLRKGRKWIATQWYRETLTEEWNWQNAIEKVDQWRHDNVA</sequence>
<evidence type="ECO:0000256" key="3">
    <source>
        <dbReference type="ARBA" id="ARBA00022964"/>
    </source>
</evidence>
<evidence type="ECO:0000256" key="4">
    <source>
        <dbReference type="ARBA" id="ARBA00023002"/>
    </source>
</evidence>
<keyword evidence="2" id="KW-0479">Metal-binding</keyword>
<dbReference type="InterPro" id="IPR045054">
    <property type="entry name" value="P4HA-like"/>
</dbReference>
<evidence type="ECO:0000313" key="10">
    <source>
        <dbReference type="Proteomes" id="UP000654075"/>
    </source>
</evidence>
<feature type="chain" id="PRO_5035596323" description="Fe2OG dioxygenase domain-containing protein" evidence="6">
    <location>
        <begin position="28"/>
        <end position="454"/>
    </location>
</feature>
<dbReference type="PANTHER" id="PTHR10869:SF246">
    <property type="entry name" value="TRANSMEMBRANE PROLYL 4-HYDROXYLASE"/>
    <property type="match status" value="1"/>
</dbReference>
<accession>A0A813FG77</accession>
<feature type="domain" description="Fe2OG dioxygenase" evidence="7">
    <location>
        <begin position="325"/>
        <end position="430"/>
    </location>
</feature>
<dbReference type="EMBL" id="CAJNNV010024341">
    <property type="protein sequence ID" value="CAE8609531.1"/>
    <property type="molecule type" value="Genomic_DNA"/>
</dbReference>
<keyword evidence="10" id="KW-1185">Reference proteome</keyword>